<dbReference type="Proteomes" id="UP000323597">
    <property type="component" value="Chromosome A13"/>
</dbReference>
<dbReference type="InterPro" id="IPR030675">
    <property type="entry name" value="BPI/LBP"/>
</dbReference>
<dbReference type="SUPFAM" id="SSF55394">
    <property type="entry name" value="Bactericidal permeability-increasing protein, BPI"/>
    <property type="match status" value="2"/>
</dbReference>
<dbReference type="InterPro" id="IPR017942">
    <property type="entry name" value="Lipid-bd_serum_glycop_N"/>
</dbReference>
<dbReference type="Pfam" id="PF01273">
    <property type="entry name" value="LBP_BPI_CETP"/>
    <property type="match status" value="1"/>
</dbReference>
<dbReference type="SMART" id="SM00329">
    <property type="entry name" value="BPI2"/>
    <property type="match status" value="1"/>
</dbReference>
<gene>
    <name evidence="4" type="ORF">E1A91_A13G157500v1</name>
</gene>
<dbReference type="EMBL" id="CM017648">
    <property type="protein sequence ID" value="TYJ01488.1"/>
    <property type="molecule type" value="Genomic_DNA"/>
</dbReference>
<keyword evidence="1" id="KW-0325">Glycoprotein</keyword>
<evidence type="ECO:0000313" key="5">
    <source>
        <dbReference type="Proteomes" id="UP000323597"/>
    </source>
</evidence>
<keyword evidence="5" id="KW-1185">Reference proteome</keyword>
<evidence type="ECO:0000313" key="4">
    <source>
        <dbReference type="EMBL" id="TYJ01488.1"/>
    </source>
</evidence>
<evidence type="ECO:0000256" key="2">
    <source>
        <dbReference type="SAM" id="SignalP"/>
    </source>
</evidence>
<name>A0A5D2WIH9_GOSMU</name>
<dbReference type="InterPro" id="IPR045897">
    <property type="entry name" value="BPI/LBP_pln"/>
</dbReference>
<dbReference type="GO" id="GO:0005615">
    <property type="term" value="C:extracellular space"/>
    <property type="evidence" value="ECO:0007669"/>
    <property type="project" value="InterPro"/>
</dbReference>
<proteinExistence type="predicted"/>
<feature type="signal peptide" evidence="2">
    <location>
        <begin position="1"/>
        <end position="26"/>
    </location>
</feature>
<organism evidence="4 5">
    <name type="scientific">Gossypium mustelinum</name>
    <name type="common">Cotton</name>
    <name type="synonym">Gossypium caicoense</name>
    <dbReference type="NCBI Taxonomy" id="34275"/>
    <lineage>
        <taxon>Eukaryota</taxon>
        <taxon>Viridiplantae</taxon>
        <taxon>Streptophyta</taxon>
        <taxon>Embryophyta</taxon>
        <taxon>Tracheophyta</taxon>
        <taxon>Spermatophyta</taxon>
        <taxon>Magnoliopsida</taxon>
        <taxon>eudicotyledons</taxon>
        <taxon>Gunneridae</taxon>
        <taxon>Pentapetalae</taxon>
        <taxon>rosids</taxon>
        <taxon>malvids</taxon>
        <taxon>Malvales</taxon>
        <taxon>Malvaceae</taxon>
        <taxon>Malvoideae</taxon>
        <taxon>Gossypium</taxon>
    </lineage>
</organism>
<sequence length="506" mass="56073">MEISSKSMENAIRFIFFSFLLIPANTQLESNQKGYISAVISTKGLDFAKDLLIEKAVSSIIPLQLSDIEKSAKIPVVGKVRMGLSDIVIYSVDFPFSSIATGDSGIVLVASGATANLNMKWKYSYKTWIVTISDQGTATVEVLGMVVWLKAAVINEEGTLKLLLSEYECHVKDISINVDGGASWLYQGIIDAFRGKIMSEVEDAIIKKIKEGIIKLDSLLQSLPKQLQVNSVVALNVTFMDDPLLTNSSVELEINGLFNGADEISVSNYYSKRAQNFLSCNGLAKMVEISLHEKVFQSAASVYFHADHMHWTLNKIPESLTNTAGWRYIIPQLYEQYPNDDMKLHVTVTSPPVIRIADHDVDTTIYADLTFEVLDSSEVVSIACISLVISASCSAEIHRNNLTGSIKLTNFTSSLAWSNIGNLNMHLLQAAMSTVLENFFMPDLNLHLRNGFPLPLPHGFTLQNAEIVQLNSKVMVRSDLSYTEDMISRPETLFLPLFSWTPYKSG</sequence>
<dbReference type="GO" id="GO:0008289">
    <property type="term" value="F:lipid binding"/>
    <property type="evidence" value="ECO:0007669"/>
    <property type="project" value="InterPro"/>
</dbReference>
<dbReference type="PANTHER" id="PTHR46801:SF2">
    <property type="entry name" value="LIPOPOLYSACCHARIDE-BINDING PROTEIN"/>
    <property type="match status" value="1"/>
</dbReference>
<protein>
    <recommendedName>
        <fullName evidence="3">Lipid-binding serum glycoprotein C-terminal domain-containing protein</fullName>
    </recommendedName>
</protein>
<dbReference type="Pfam" id="PF02886">
    <property type="entry name" value="LBP_BPI_CETP_C"/>
    <property type="match status" value="1"/>
</dbReference>
<dbReference type="PIRSF" id="PIRSF002417">
    <property type="entry name" value="Lipid_binding_protein"/>
    <property type="match status" value="1"/>
</dbReference>
<evidence type="ECO:0000259" key="3">
    <source>
        <dbReference type="SMART" id="SM00329"/>
    </source>
</evidence>
<feature type="domain" description="Lipid-binding serum glycoprotein C-terminal" evidence="3">
    <location>
        <begin position="281"/>
        <end position="478"/>
    </location>
</feature>
<dbReference type="PANTHER" id="PTHR46801">
    <property type="entry name" value="OS06G0309200 PROTEIN"/>
    <property type="match status" value="1"/>
</dbReference>
<reference evidence="4 5" key="1">
    <citation type="submission" date="2019-07" db="EMBL/GenBank/DDBJ databases">
        <title>WGS assembly of Gossypium mustelinum.</title>
        <authorList>
            <person name="Chen Z.J."/>
            <person name="Sreedasyam A."/>
            <person name="Ando A."/>
            <person name="Song Q."/>
            <person name="De L."/>
            <person name="Hulse-Kemp A."/>
            <person name="Ding M."/>
            <person name="Ye W."/>
            <person name="Kirkbride R."/>
            <person name="Jenkins J."/>
            <person name="Plott C."/>
            <person name="Lovell J."/>
            <person name="Lin Y.-M."/>
            <person name="Vaughn R."/>
            <person name="Liu B."/>
            <person name="Li W."/>
            <person name="Simpson S."/>
            <person name="Scheffler B."/>
            <person name="Saski C."/>
            <person name="Grover C."/>
            <person name="Hu G."/>
            <person name="Conover J."/>
            <person name="Carlson J."/>
            <person name="Shu S."/>
            <person name="Boston L."/>
            <person name="Williams M."/>
            <person name="Peterson D."/>
            <person name="Mcgee K."/>
            <person name="Jones D."/>
            <person name="Wendel J."/>
            <person name="Stelly D."/>
            <person name="Grimwood J."/>
            <person name="Schmutz J."/>
        </authorList>
    </citation>
    <scope>NUCLEOTIDE SEQUENCE [LARGE SCALE GENOMIC DNA]</scope>
    <source>
        <strain evidence="4">1408120.09</strain>
    </source>
</reference>
<dbReference type="InterPro" id="IPR001124">
    <property type="entry name" value="Lipid-bd_serum_glycop_C"/>
</dbReference>
<accession>A0A5D2WIH9</accession>
<evidence type="ECO:0000256" key="1">
    <source>
        <dbReference type="ARBA" id="ARBA00023180"/>
    </source>
</evidence>
<feature type="chain" id="PRO_5022890138" description="Lipid-binding serum glycoprotein C-terminal domain-containing protein" evidence="2">
    <location>
        <begin position="27"/>
        <end position="506"/>
    </location>
</feature>
<dbReference type="Gene3D" id="3.15.10.10">
    <property type="entry name" value="Bactericidal permeability-increasing protein, domain 1"/>
    <property type="match status" value="1"/>
</dbReference>
<dbReference type="Gene3D" id="3.15.20.10">
    <property type="entry name" value="Bactericidal permeability-increasing protein, domain 2"/>
    <property type="match status" value="1"/>
</dbReference>
<dbReference type="InterPro" id="IPR017943">
    <property type="entry name" value="Bactericidal_perm-incr_a/b_dom"/>
</dbReference>
<dbReference type="AlphaFoldDB" id="A0A5D2WIH9"/>
<keyword evidence="2" id="KW-0732">Signal</keyword>